<dbReference type="InterPro" id="IPR017871">
    <property type="entry name" value="ABC_transporter-like_CS"/>
</dbReference>
<dbReference type="InterPro" id="IPR027417">
    <property type="entry name" value="P-loop_NTPase"/>
</dbReference>
<dbReference type="RefSeq" id="WP_068327771.1">
    <property type="nucleotide sequence ID" value="NZ_LVHF01000012.1"/>
</dbReference>
<dbReference type="InterPro" id="IPR003593">
    <property type="entry name" value="AAA+_ATPase"/>
</dbReference>
<dbReference type="Pfam" id="PF00005">
    <property type="entry name" value="ABC_tran"/>
    <property type="match status" value="1"/>
</dbReference>
<dbReference type="InterPro" id="IPR005670">
    <property type="entry name" value="PstB-like"/>
</dbReference>
<evidence type="ECO:0000256" key="4">
    <source>
        <dbReference type="ARBA" id="ARBA00022840"/>
    </source>
</evidence>
<keyword evidence="4 6" id="KW-0067">ATP-binding</keyword>
<dbReference type="InterPro" id="IPR003439">
    <property type="entry name" value="ABC_transporter-like_ATP-bd"/>
</dbReference>
<dbReference type="AlphaFoldDB" id="A0A178KML8"/>
<protein>
    <submittedName>
        <fullName evidence="6">Phosphate ABC transporter ATP-binding protein</fullName>
    </submittedName>
</protein>
<sequence>MRPLQHAHRVTGKIANLTITFGSQTVISDVSMNLYKNRVHVLTGPSGSGKTTFLRAINRLNDCFADCYTQGKIELTIDGNLEAVHTLKSQQLPTLRQKVGMVFQHPQLLPGTIADNILLPLKVVSGMTGKVAQNKLSTALSQTTLWDEVKDRLDKPAQSLSGGQQQRLCLARTLALEPEILLLDEPTASLDPKTTEQIESLISELAQHYTIVMVSHSAQQTQKLADYIYYFEQGRVVNNSL</sequence>
<dbReference type="Proteomes" id="UP000078503">
    <property type="component" value="Unassembled WGS sequence"/>
</dbReference>
<dbReference type="EMBL" id="LVHF01000012">
    <property type="protein sequence ID" value="OAN18004.1"/>
    <property type="molecule type" value="Genomic_DNA"/>
</dbReference>
<evidence type="ECO:0000259" key="5">
    <source>
        <dbReference type="PROSITE" id="PS50893"/>
    </source>
</evidence>
<keyword evidence="7" id="KW-1185">Reference proteome</keyword>
<dbReference type="GO" id="GO:0005315">
    <property type="term" value="F:phosphate transmembrane transporter activity"/>
    <property type="evidence" value="ECO:0007669"/>
    <property type="project" value="InterPro"/>
</dbReference>
<dbReference type="Gene3D" id="3.40.50.300">
    <property type="entry name" value="P-loop containing nucleotide triphosphate hydrolases"/>
    <property type="match status" value="1"/>
</dbReference>
<accession>A0A178KML8</accession>
<keyword evidence="3" id="KW-0547">Nucleotide-binding</keyword>
<dbReference type="SUPFAM" id="SSF52540">
    <property type="entry name" value="P-loop containing nucleoside triphosphate hydrolases"/>
    <property type="match status" value="1"/>
</dbReference>
<proteinExistence type="predicted"/>
<gene>
    <name evidence="6" type="ORF">A3K86_03535</name>
</gene>
<dbReference type="PROSITE" id="PS50893">
    <property type="entry name" value="ABC_TRANSPORTER_2"/>
    <property type="match status" value="1"/>
</dbReference>
<evidence type="ECO:0000313" key="7">
    <source>
        <dbReference type="Proteomes" id="UP000078503"/>
    </source>
</evidence>
<keyword evidence="2" id="KW-0592">Phosphate transport</keyword>
<dbReference type="GO" id="GO:0016020">
    <property type="term" value="C:membrane"/>
    <property type="evidence" value="ECO:0007669"/>
    <property type="project" value="InterPro"/>
</dbReference>
<evidence type="ECO:0000313" key="6">
    <source>
        <dbReference type="EMBL" id="OAN18004.1"/>
    </source>
</evidence>
<evidence type="ECO:0000256" key="2">
    <source>
        <dbReference type="ARBA" id="ARBA00022592"/>
    </source>
</evidence>
<dbReference type="OrthoDB" id="5872585at2"/>
<dbReference type="GO" id="GO:0016887">
    <property type="term" value="F:ATP hydrolysis activity"/>
    <property type="evidence" value="ECO:0007669"/>
    <property type="project" value="InterPro"/>
</dbReference>
<evidence type="ECO:0000256" key="3">
    <source>
        <dbReference type="ARBA" id="ARBA00022741"/>
    </source>
</evidence>
<dbReference type="STRING" id="858640.A3K86_03535"/>
<dbReference type="PANTHER" id="PTHR43423">
    <property type="entry name" value="ABC TRANSPORTER I FAMILY MEMBER 17"/>
    <property type="match status" value="1"/>
</dbReference>
<name>A0A178KML8_9GAMM</name>
<keyword evidence="1" id="KW-0813">Transport</keyword>
<dbReference type="CDD" id="cd03260">
    <property type="entry name" value="ABC_PstB_phosphate_transporter"/>
    <property type="match status" value="1"/>
</dbReference>
<dbReference type="PANTHER" id="PTHR43423:SF1">
    <property type="entry name" value="ABC TRANSPORTER I FAMILY MEMBER 17"/>
    <property type="match status" value="1"/>
</dbReference>
<dbReference type="GO" id="GO:0005524">
    <property type="term" value="F:ATP binding"/>
    <property type="evidence" value="ECO:0007669"/>
    <property type="project" value="UniProtKB-KW"/>
</dbReference>
<organism evidence="6 7">
    <name type="scientific">Photobacterium jeanii</name>
    <dbReference type="NCBI Taxonomy" id="858640"/>
    <lineage>
        <taxon>Bacteria</taxon>
        <taxon>Pseudomonadati</taxon>
        <taxon>Pseudomonadota</taxon>
        <taxon>Gammaproteobacteria</taxon>
        <taxon>Vibrionales</taxon>
        <taxon>Vibrionaceae</taxon>
        <taxon>Photobacterium</taxon>
    </lineage>
</organism>
<reference evidence="6 7" key="1">
    <citation type="submission" date="2016-03" db="EMBL/GenBank/DDBJ databases">
        <title>Photobacterium proteolyticum sp. nov. a protease producing bacterium isolated from ocean sediments of Laizhou Bay.</title>
        <authorList>
            <person name="Li Y."/>
        </authorList>
    </citation>
    <scope>NUCLEOTIDE SEQUENCE [LARGE SCALE GENOMIC DNA]</scope>
    <source>
        <strain evidence="6 7">R-40508</strain>
    </source>
</reference>
<dbReference type="GO" id="GO:0035435">
    <property type="term" value="P:phosphate ion transmembrane transport"/>
    <property type="evidence" value="ECO:0007669"/>
    <property type="project" value="InterPro"/>
</dbReference>
<comment type="caution">
    <text evidence="6">The sequence shown here is derived from an EMBL/GenBank/DDBJ whole genome shotgun (WGS) entry which is preliminary data.</text>
</comment>
<dbReference type="PROSITE" id="PS00211">
    <property type="entry name" value="ABC_TRANSPORTER_1"/>
    <property type="match status" value="1"/>
</dbReference>
<dbReference type="SMART" id="SM00382">
    <property type="entry name" value="AAA"/>
    <property type="match status" value="1"/>
</dbReference>
<feature type="domain" description="ABC transporter" evidence="5">
    <location>
        <begin position="12"/>
        <end position="241"/>
    </location>
</feature>
<evidence type="ECO:0000256" key="1">
    <source>
        <dbReference type="ARBA" id="ARBA00022448"/>
    </source>
</evidence>